<feature type="compositionally biased region" description="Basic and acidic residues" evidence="1">
    <location>
        <begin position="1"/>
        <end position="25"/>
    </location>
</feature>
<evidence type="ECO:0000259" key="2">
    <source>
        <dbReference type="PROSITE" id="PS50914"/>
    </source>
</evidence>
<dbReference type="Proteomes" id="UP000549882">
    <property type="component" value="Unassembled WGS sequence"/>
</dbReference>
<reference evidence="3 4" key="1">
    <citation type="submission" date="2020-08" db="EMBL/GenBank/DDBJ databases">
        <title>Genomic Encyclopedia of Type Strains, Phase IV (KMG-V): Genome sequencing to study the core and pangenomes of soil and plant-associated prokaryotes.</title>
        <authorList>
            <person name="Whitman W."/>
        </authorList>
    </citation>
    <scope>NUCLEOTIDE SEQUENCE [LARGE SCALE GENOMIC DNA]</scope>
    <source>
        <strain evidence="3 4">SEMIA 4064</strain>
    </source>
</reference>
<gene>
    <name evidence="3" type="ORF">GGD50_004651</name>
</gene>
<name>A0A7W8XUX7_9HYPH</name>
<dbReference type="EMBL" id="JACHBI010000010">
    <property type="protein sequence ID" value="MBB5576016.1"/>
    <property type="molecule type" value="Genomic_DNA"/>
</dbReference>
<dbReference type="Gene3D" id="3.30.1340.30">
    <property type="match status" value="1"/>
</dbReference>
<sequence length="165" mass="18131">MTEPRKPKTLSREEDYRDYEDRNLRDGWPYSDGSGSASQSPENRGYGDTSANFDEEPDRNFIVDAADQTGLERAEDDTTGPLPTDRIDSDELEAVITEQLELRGVDIDSIDVQADGGTVTLEGSVETIPLARHLEAIVRSIPGVVEVQNNLRTTGVDAHIPGDDE</sequence>
<dbReference type="InterPro" id="IPR007055">
    <property type="entry name" value="BON_dom"/>
</dbReference>
<proteinExistence type="predicted"/>
<feature type="region of interest" description="Disordered" evidence="1">
    <location>
        <begin position="1"/>
        <end position="87"/>
    </location>
</feature>
<evidence type="ECO:0000313" key="3">
    <source>
        <dbReference type="EMBL" id="MBB5576016.1"/>
    </source>
</evidence>
<protein>
    <submittedName>
        <fullName evidence="3">HSP20 family molecular chaperone IbpA</fullName>
    </submittedName>
</protein>
<feature type="compositionally biased region" description="Polar residues" evidence="1">
    <location>
        <begin position="33"/>
        <end position="42"/>
    </location>
</feature>
<accession>A0A7W8XUX7</accession>
<evidence type="ECO:0000256" key="1">
    <source>
        <dbReference type="SAM" id="MobiDB-lite"/>
    </source>
</evidence>
<dbReference type="InterPro" id="IPR014004">
    <property type="entry name" value="Transpt-assoc_nodulatn_dom_bac"/>
</dbReference>
<dbReference type="RefSeq" id="WP_183939548.1">
    <property type="nucleotide sequence ID" value="NZ_JACHBI010000010.1"/>
</dbReference>
<organism evidence="3 4">
    <name type="scientific">Rhizobium paranaense</name>
    <dbReference type="NCBI Taxonomy" id="1650438"/>
    <lineage>
        <taxon>Bacteria</taxon>
        <taxon>Pseudomonadati</taxon>
        <taxon>Pseudomonadota</taxon>
        <taxon>Alphaproteobacteria</taxon>
        <taxon>Hyphomicrobiales</taxon>
        <taxon>Rhizobiaceae</taxon>
        <taxon>Rhizobium/Agrobacterium group</taxon>
        <taxon>Rhizobium</taxon>
    </lineage>
</organism>
<keyword evidence="4" id="KW-1185">Reference proteome</keyword>
<evidence type="ECO:0000313" key="4">
    <source>
        <dbReference type="Proteomes" id="UP000549882"/>
    </source>
</evidence>
<dbReference type="Pfam" id="PF04972">
    <property type="entry name" value="BON"/>
    <property type="match status" value="1"/>
</dbReference>
<comment type="caution">
    <text evidence="3">The sequence shown here is derived from an EMBL/GenBank/DDBJ whole genome shotgun (WGS) entry which is preliminary data.</text>
</comment>
<dbReference type="AlphaFoldDB" id="A0A7W8XUX7"/>
<dbReference type="PROSITE" id="PS50914">
    <property type="entry name" value="BON"/>
    <property type="match status" value="1"/>
</dbReference>
<dbReference type="SMART" id="SM00749">
    <property type="entry name" value="BON"/>
    <property type="match status" value="1"/>
</dbReference>
<feature type="domain" description="BON" evidence="2">
    <location>
        <begin position="87"/>
        <end position="155"/>
    </location>
</feature>